<sequence>MELTTQEIIDKRKSLNSEIEDISSKIMDNMKILNEAKANGEPLDETIQSVVVELRDRLAAKERELEDFIKEHGYVPDLVEMLEAQILKAKRYEEMYRRLTGVLDDLKAVNDSVKEIESLAMGSHSHLISLKSSLHTDIFNLEQWLLVFPEFNPDILAQKLENELKKRLEEAKIIENKRKLKEKLLNS</sequence>
<organism evidence="2 3">
    <name type="scientific">Acetoanaerobium pronyense</name>
    <dbReference type="NCBI Taxonomy" id="1482736"/>
    <lineage>
        <taxon>Bacteria</taxon>
        <taxon>Bacillati</taxon>
        <taxon>Bacillota</taxon>
        <taxon>Clostridia</taxon>
        <taxon>Peptostreptococcales</taxon>
        <taxon>Filifactoraceae</taxon>
        <taxon>Acetoanaerobium</taxon>
    </lineage>
</organism>
<proteinExistence type="predicted"/>
<feature type="coiled-coil region" evidence="1">
    <location>
        <begin position="51"/>
        <end position="109"/>
    </location>
</feature>
<gene>
    <name evidence="2" type="ORF">J2Z35_001235</name>
</gene>
<keyword evidence="1" id="KW-0175">Coiled coil</keyword>
<name>A0ABS4KJP8_9FIRM</name>
<comment type="caution">
    <text evidence="2">The sequence shown here is derived from an EMBL/GenBank/DDBJ whole genome shotgun (WGS) entry which is preliminary data.</text>
</comment>
<evidence type="ECO:0000256" key="1">
    <source>
        <dbReference type="SAM" id="Coils"/>
    </source>
</evidence>
<keyword evidence="3" id="KW-1185">Reference proteome</keyword>
<accession>A0ABS4KJP8</accession>
<evidence type="ECO:0000313" key="2">
    <source>
        <dbReference type="EMBL" id="MBP2027441.1"/>
    </source>
</evidence>
<evidence type="ECO:0000313" key="3">
    <source>
        <dbReference type="Proteomes" id="UP001314903"/>
    </source>
</evidence>
<dbReference type="RefSeq" id="WP_209660502.1">
    <property type="nucleotide sequence ID" value="NZ_JAGGLI010000011.1"/>
</dbReference>
<protein>
    <submittedName>
        <fullName evidence="2">Mg2+ and Co2+ transporter CorA</fullName>
    </submittedName>
</protein>
<dbReference type="EMBL" id="JAGGLI010000011">
    <property type="protein sequence ID" value="MBP2027441.1"/>
    <property type="molecule type" value="Genomic_DNA"/>
</dbReference>
<reference evidence="2 3" key="1">
    <citation type="submission" date="2021-03" db="EMBL/GenBank/DDBJ databases">
        <title>Genomic Encyclopedia of Type Strains, Phase IV (KMG-IV): sequencing the most valuable type-strain genomes for metagenomic binning, comparative biology and taxonomic classification.</title>
        <authorList>
            <person name="Goeker M."/>
        </authorList>
    </citation>
    <scope>NUCLEOTIDE SEQUENCE [LARGE SCALE GENOMIC DNA]</scope>
    <source>
        <strain evidence="2 3">DSM 27512</strain>
    </source>
</reference>
<dbReference type="Proteomes" id="UP001314903">
    <property type="component" value="Unassembled WGS sequence"/>
</dbReference>